<feature type="binding site" evidence="10">
    <location>
        <position position="276"/>
    </location>
    <ligand>
        <name>beta-D-galactose</name>
        <dbReference type="ChEBI" id="CHEBI:27667"/>
    </ligand>
</feature>
<evidence type="ECO:0000256" key="8">
    <source>
        <dbReference type="PIRNR" id="PIRNR005096"/>
    </source>
</evidence>
<evidence type="ECO:0000256" key="12">
    <source>
        <dbReference type="SAM" id="SignalP"/>
    </source>
</evidence>
<evidence type="ECO:0000256" key="9">
    <source>
        <dbReference type="PIRSR" id="PIRSR005096-1"/>
    </source>
</evidence>
<dbReference type="InterPro" id="IPR015443">
    <property type="entry name" value="Aldose_1-epimerase"/>
</dbReference>
<organism evidence="13 14">
    <name type="scientific">Litoribacter ruber</name>
    <dbReference type="NCBI Taxonomy" id="702568"/>
    <lineage>
        <taxon>Bacteria</taxon>
        <taxon>Pseudomonadati</taxon>
        <taxon>Bacteroidota</taxon>
        <taxon>Cytophagia</taxon>
        <taxon>Cytophagales</taxon>
        <taxon>Cyclobacteriaceae</taxon>
        <taxon>Litoribacter</taxon>
    </lineage>
</organism>
<name>A0AAP2CEF3_9BACT</name>
<dbReference type="GO" id="GO:0033499">
    <property type="term" value="P:galactose catabolic process via UDP-galactose, Leloir pathway"/>
    <property type="evidence" value="ECO:0007669"/>
    <property type="project" value="TreeGrafter"/>
</dbReference>
<dbReference type="GO" id="GO:0004034">
    <property type="term" value="F:aldose 1-epimerase activity"/>
    <property type="evidence" value="ECO:0007669"/>
    <property type="project" value="UniProtKB-EC"/>
</dbReference>
<dbReference type="InterPro" id="IPR047215">
    <property type="entry name" value="Galactose_mutarotase-like"/>
</dbReference>
<dbReference type="InterPro" id="IPR008183">
    <property type="entry name" value="Aldose_1/G6P_1-epimerase"/>
</dbReference>
<evidence type="ECO:0000313" key="14">
    <source>
        <dbReference type="Proteomes" id="UP001319104"/>
    </source>
</evidence>
<comment type="catalytic activity">
    <reaction evidence="8">
        <text>alpha-D-glucose = beta-D-glucose</text>
        <dbReference type="Rhea" id="RHEA:10264"/>
        <dbReference type="ChEBI" id="CHEBI:15903"/>
        <dbReference type="ChEBI" id="CHEBI:17925"/>
        <dbReference type="EC" id="5.1.3.3"/>
    </reaction>
</comment>
<comment type="similarity">
    <text evidence="3 8">Belongs to the aldose epimerase family.</text>
</comment>
<dbReference type="SUPFAM" id="SSF74650">
    <property type="entry name" value="Galactose mutarotase-like"/>
    <property type="match status" value="1"/>
</dbReference>
<dbReference type="EMBL" id="JAHCMY010000001">
    <property type="protein sequence ID" value="MBS9522783.1"/>
    <property type="molecule type" value="Genomic_DNA"/>
</dbReference>
<keyword evidence="12" id="KW-0732">Signal</keyword>
<comment type="caution">
    <text evidence="13">The sequence shown here is derived from an EMBL/GenBank/DDBJ whole genome shotgun (WGS) entry which is preliminary data.</text>
</comment>
<dbReference type="PANTHER" id="PTHR10091">
    <property type="entry name" value="ALDOSE-1-EPIMERASE"/>
    <property type="match status" value="1"/>
</dbReference>
<keyword evidence="7 8" id="KW-0119">Carbohydrate metabolism</keyword>
<accession>A0AAP2CEF3</accession>
<feature type="chain" id="PRO_5042898815" description="Aldose 1-epimerase" evidence="12">
    <location>
        <begin position="21"/>
        <end position="376"/>
    </location>
</feature>
<proteinExistence type="inferred from homology"/>
<comment type="subunit">
    <text evidence="4">Monomer.</text>
</comment>
<reference evidence="13 14" key="1">
    <citation type="submission" date="2021-05" db="EMBL/GenBank/DDBJ databases">
        <authorList>
            <person name="Zhang Z.D."/>
            <person name="Osman G."/>
        </authorList>
    </citation>
    <scope>NUCLEOTIDE SEQUENCE [LARGE SCALE GENOMIC DNA]</scope>
    <source>
        <strain evidence="13 14">KCTC 32217</strain>
    </source>
</reference>
<keyword evidence="14" id="KW-1185">Reference proteome</keyword>
<feature type="binding site" evidence="11">
    <location>
        <begin position="111"/>
        <end position="112"/>
    </location>
    <ligand>
        <name>beta-D-galactose</name>
        <dbReference type="ChEBI" id="CHEBI:27667"/>
    </ligand>
</feature>
<protein>
    <recommendedName>
        <fullName evidence="8">Aldose 1-epimerase</fullName>
        <ecNumber evidence="8">5.1.3.3</ecNumber>
    </recommendedName>
</protein>
<feature type="active site" description="Proton acceptor" evidence="9">
    <location>
        <position position="341"/>
    </location>
</feature>
<keyword evidence="5" id="KW-0106">Calcium</keyword>
<dbReference type="GO" id="GO:0006006">
    <property type="term" value="P:glucose metabolic process"/>
    <property type="evidence" value="ECO:0007669"/>
    <property type="project" value="TreeGrafter"/>
</dbReference>
<keyword evidence="6 8" id="KW-0413">Isomerase</keyword>
<dbReference type="CDD" id="cd09019">
    <property type="entry name" value="galactose_mutarotase_like"/>
    <property type="match status" value="1"/>
</dbReference>
<evidence type="ECO:0000256" key="3">
    <source>
        <dbReference type="ARBA" id="ARBA00006206"/>
    </source>
</evidence>
<feature type="binding site" evidence="11">
    <location>
        <begin position="211"/>
        <end position="213"/>
    </location>
    <ligand>
        <name>beta-D-galactose</name>
        <dbReference type="ChEBI" id="CHEBI:27667"/>
    </ligand>
</feature>
<dbReference type="PANTHER" id="PTHR10091:SF0">
    <property type="entry name" value="GALACTOSE MUTAROTASE"/>
    <property type="match status" value="1"/>
</dbReference>
<dbReference type="GO" id="GO:0030246">
    <property type="term" value="F:carbohydrate binding"/>
    <property type="evidence" value="ECO:0007669"/>
    <property type="project" value="InterPro"/>
</dbReference>
<dbReference type="InterPro" id="IPR014718">
    <property type="entry name" value="GH-type_carb-bd"/>
</dbReference>
<dbReference type="Gene3D" id="2.70.98.10">
    <property type="match status" value="1"/>
</dbReference>
<dbReference type="RefSeq" id="WP_213943667.1">
    <property type="nucleotide sequence ID" value="NZ_JAHCMY010000001.1"/>
</dbReference>
<evidence type="ECO:0000256" key="10">
    <source>
        <dbReference type="PIRSR" id="PIRSR005096-2"/>
    </source>
</evidence>
<evidence type="ECO:0000313" key="13">
    <source>
        <dbReference type="EMBL" id="MBS9522783.1"/>
    </source>
</evidence>
<sequence>MLKRSTLVRFVFPLLIGLVASCTNPNTYNSKLKILTKNSGKTISGKEIQIFELENKSGTQVSISNFGGVITNLKVADRDGQFEDIVLGFDDISEYPDNGYFFGATIGRYANRIAGGKFSLDEKQFQLTKNDSDNHLHGGVLGYDEVVWEAEPFEEDDKVGVKLTYVSQDGEEGYPGTVQNSAVFTLNNDNVLTINFEATTDESTIINMTHHGYFNLSGMQENVLDHTLKIFGEKYTPVNRELIPTGELRSVKDTPFDFREEKQIGVDIQQVEGGYDHNFVIKEGNSRELKLQAELHHEGSGRFLALYSDAPGLQFYSGNFLDGVKGKSGKNYDKHMGLCLEPQAFPDSPNQPNFPSVRLDKGQTYQHTIEYHFKIK</sequence>
<dbReference type="PROSITE" id="PS51257">
    <property type="entry name" value="PROKAR_LIPOPROTEIN"/>
    <property type="match status" value="1"/>
</dbReference>
<dbReference type="Proteomes" id="UP001319104">
    <property type="component" value="Unassembled WGS sequence"/>
</dbReference>
<evidence type="ECO:0000256" key="1">
    <source>
        <dbReference type="ARBA" id="ARBA00001913"/>
    </source>
</evidence>
<comment type="cofactor">
    <cofactor evidence="1">
        <name>Ca(2+)</name>
        <dbReference type="ChEBI" id="CHEBI:29108"/>
    </cofactor>
</comment>
<feature type="active site" description="Proton donor" evidence="9">
    <location>
        <position position="211"/>
    </location>
</feature>
<dbReference type="InterPro" id="IPR011013">
    <property type="entry name" value="Gal_mutarotase_sf_dom"/>
</dbReference>
<dbReference type="AlphaFoldDB" id="A0AAP2CEF3"/>
<evidence type="ECO:0000256" key="4">
    <source>
        <dbReference type="ARBA" id="ARBA00011245"/>
    </source>
</evidence>
<dbReference type="PIRSF" id="PIRSF005096">
    <property type="entry name" value="GALM"/>
    <property type="match status" value="1"/>
</dbReference>
<evidence type="ECO:0000256" key="2">
    <source>
        <dbReference type="ARBA" id="ARBA00005028"/>
    </source>
</evidence>
<dbReference type="NCBIfam" id="NF008277">
    <property type="entry name" value="PRK11055.1"/>
    <property type="match status" value="1"/>
</dbReference>
<evidence type="ECO:0000256" key="6">
    <source>
        <dbReference type="ARBA" id="ARBA00023235"/>
    </source>
</evidence>
<evidence type="ECO:0000256" key="7">
    <source>
        <dbReference type="ARBA" id="ARBA00023277"/>
    </source>
</evidence>
<gene>
    <name evidence="13" type="ORF">KI659_02030</name>
</gene>
<comment type="pathway">
    <text evidence="2 8">Carbohydrate metabolism; hexose metabolism.</text>
</comment>
<dbReference type="Pfam" id="PF01263">
    <property type="entry name" value="Aldose_epim"/>
    <property type="match status" value="1"/>
</dbReference>
<evidence type="ECO:0000256" key="11">
    <source>
        <dbReference type="PIRSR" id="PIRSR005096-3"/>
    </source>
</evidence>
<dbReference type="EC" id="5.1.3.3" evidence="8"/>
<evidence type="ECO:0000256" key="5">
    <source>
        <dbReference type="ARBA" id="ARBA00022837"/>
    </source>
</evidence>
<feature type="signal peptide" evidence="12">
    <location>
        <begin position="1"/>
        <end position="20"/>
    </location>
</feature>